<keyword evidence="2" id="KW-1185">Reference proteome</keyword>
<organism evidence="1 2">
    <name type="scientific">Solanum bulbocastanum</name>
    <name type="common">Wild potato</name>
    <dbReference type="NCBI Taxonomy" id="147425"/>
    <lineage>
        <taxon>Eukaryota</taxon>
        <taxon>Viridiplantae</taxon>
        <taxon>Streptophyta</taxon>
        <taxon>Embryophyta</taxon>
        <taxon>Tracheophyta</taxon>
        <taxon>Spermatophyta</taxon>
        <taxon>Magnoliopsida</taxon>
        <taxon>eudicotyledons</taxon>
        <taxon>Gunneridae</taxon>
        <taxon>Pentapetalae</taxon>
        <taxon>asterids</taxon>
        <taxon>lamiids</taxon>
        <taxon>Solanales</taxon>
        <taxon>Solanaceae</taxon>
        <taxon>Solanoideae</taxon>
        <taxon>Solaneae</taxon>
        <taxon>Solanum</taxon>
    </lineage>
</organism>
<comment type="caution">
    <text evidence="1">The sequence shown here is derived from an EMBL/GenBank/DDBJ whole genome shotgun (WGS) entry which is preliminary data.</text>
</comment>
<reference evidence="1 2" key="1">
    <citation type="submission" date="2024-02" db="EMBL/GenBank/DDBJ databases">
        <title>de novo genome assembly of Solanum bulbocastanum strain 11H21.</title>
        <authorList>
            <person name="Hosaka A.J."/>
        </authorList>
    </citation>
    <scope>NUCLEOTIDE SEQUENCE [LARGE SCALE GENOMIC DNA]</scope>
    <source>
        <tissue evidence="1">Young leaves</tissue>
    </source>
</reference>
<sequence>MAKNVDFHYHPKYERFNSIHICFAGDLLMYYRADLMAVNLMHVAFMKFSEASRLHANIDKSSIYIVGLNEHTKQSIVDSLGFTVGTLPFKYLGVPLASRKLGVDAYLPLIEKITKKITCWSAKQLSYAGRIQLIKAVLF</sequence>
<evidence type="ECO:0000313" key="1">
    <source>
        <dbReference type="EMBL" id="KAK6789742.1"/>
    </source>
</evidence>
<evidence type="ECO:0000313" key="2">
    <source>
        <dbReference type="Proteomes" id="UP001371456"/>
    </source>
</evidence>
<name>A0AAN8TR44_SOLBU</name>
<accession>A0AAN8TR44</accession>
<dbReference type="EMBL" id="JBANQN010000005">
    <property type="protein sequence ID" value="KAK6789742.1"/>
    <property type="molecule type" value="Genomic_DNA"/>
</dbReference>
<gene>
    <name evidence="1" type="ORF">RDI58_013542</name>
</gene>
<dbReference type="AlphaFoldDB" id="A0AAN8TR44"/>
<proteinExistence type="predicted"/>
<dbReference type="Proteomes" id="UP001371456">
    <property type="component" value="Unassembled WGS sequence"/>
</dbReference>
<dbReference type="PANTHER" id="PTHR33116:SF66">
    <property type="entry name" value="REVERSE TRANSCRIPTASE ZINC-BINDING DOMAIN-CONTAINING PROTEIN"/>
    <property type="match status" value="1"/>
</dbReference>
<dbReference type="PANTHER" id="PTHR33116">
    <property type="entry name" value="REVERSE TRANSCRIPTASE ZINC-BINDING DOMAIN-CONTAINING PROTEIN-RELATED-RELATED"/>
    <property type="match status" value="1"/>
</dbReference>
<protein>
    <recommendedName>
        <fullName evidence="3">Reverse transcriptase</fullName>
    </recommendedName>
</protein>
<evidence type="ECO:0008006" key="3">
    <source>
        <dbReference type="Google" id="ProtNLM"/>
    </source>
</evidence>